<organism evidence="3 4">
    <name type="scientific">Microbulbifer halophilus</name>
    <dbReference type="NCBI Taxonomy" id="453963"/>
    <lineage>
        <taxon>Bacteria</taxon>
        <taxon>Pseudomonadati</taxon>
        <taxon>Pseudomonadota</taxon>
        <taxon>Gammaproteobacteria</taxon>
        <taxon>Cellvibrionales</taxon>
        <taxon>Microbulbiferaceae</taxon>
        <taxon>Microbulbifer</taxon>
    </lineage>
</organism>
<sequence>MTTAANPYASPQTTDLTEGRDEAPAEPRVFSYAGRLGRMRLVAYTFYMSLITMPLAWMAMGLMFSGSMVLGVLTYIAVFGVSLVFGLSLYVRRLHDLDQPGIWVLLLVLPLVNLGLMIYLLFFRGTDGANQYGPETTPNSTGVKVGFVLTLVFVVVMPILAAISIPAYQDYVERAQQSQLQ</sequence>
<dbReference type="PANTHER" id="PTHR34980">
    <property type="entry name" value="INNER MEMBRANE PROTEIN-RELATED-RELATED"/>
    <property type="match status" value="1"/>
</dbReference>
<feature type="compositionally biased region" description="Polar residues" evidence="1">
    <location>
        <begin position="1"/>
        <end position="16"/>
    </location>
</feature>
<dbReference type="RefSeq" id="WP_265720448.1">
    <property type="nucleotide sequence ID" value="NZ_JAPIVK010000003.1"/>
</dbReference>
<keyword evidence="2" id="KW-0472">Membrane</keyword>
<feature type="transmembrane region" description="Helical" evidence="2">
    <location>
        <begin position="103"/>
        <end position="125"/>
    </location>
</feature>
<name>A0ABW5ECY4_9GAMM</name>
<protein>
    <submittedName>
        <fullName evidence="3">DUF805 domain-containing protein</fullName>
    </submittedName>
</protein>
<comment type="caution">
    <text evidence="3">The sequence shown here is derived from an EMBL/GenBank/DDBJ whole genome shotgun (WGS) entry which is preliminary data.</text>
</comment>
<gene>
    <name evidence="3" type="ORF">ACFSKX_05260</name>
</gene>
<dbReference type="Gene3D" id="3.30.700.10">
    <property type="entry name" value="Glycoprotein, Type 4 Pilin"/>
    <property type="match status" value="1"/>
</dbReference>
<accession>A0ABW5ECY4</accession>
<feature type="region of interest" description="Disordered" evidence="1">
    <location>
        <begin position="1"/>
        <end position="23"/>
    </location>
</feature>
<proteinExistence type="predicted"/>
<dbReference type="InterPro" id="IPR008523">
    <property type="entry name" value="DUF805"/>
</dbReference>
<dbReference type="Proteomes" id="UP001597425">
    <property type="component" value="Unassembled WGS sequence"/>
</dbReference>
<reference evidence="4" key="1">
    <citation type="journal article" date="2019" name="Int. J. Syst. Evol. Microbiol.">
        <title>The Global Catalogue of Microorganisms (GCM) 10K type strain sequencing project: providing services to taxonomists for standard genome sequencing and annotation.</title>
        <authorList>
            <consortium name="The Broad Institute Genomics Platform"/>
            <consortium name="The Broad Institute Genome Sequencing Center for Infectious Disease"/>
            <person name="Wu L."/>
            <person name="Ma J."/>
        </authorList>
    </citation>
    <scope>NUCLEOTIDE SEQUENCE [LARGE SCALE GENOMIC DNA]</scope>
    <source>
        <strain evidence="4">KCTC 12848</strain>
    </source>
</reference>
<dbReference type="EMBL" id="JBHUJD010000005">
    <property type="protein sequence ID" value="MFD2309820.1"/>
    <property type="molecule type" value="Genomic_DNA"/>
</dbReference>
<evidence type="ECO:0000256" key="2">
    <source>
        <dbReference type="SAM" id="Phobius"/>
    </source>
</evidence>
<dbReference type="PANTHER" id="PTHR34980:SF3">
    <property type="entry name" value="BLR8105 PROTEIN"/>
    <property type="match status" value="1"/>
</dbReference>
<keyword evidence="2" id="KW-1133">Transmembrane helix</keyword>
<keyword evidence="4" id="KW-1185">Reference proteome</keyword>
<feature type="transmembrane region" description="Helical" evidence="2">
    <location>
        <begin position="41"/>
        <end position="60"/>
    </location>
</feature>
<evidence type="ECO:0000313" key="4">
    <source>
        <dbReference type="Proteomes" id="UP001597425"/>
    </source>
</evidence>
<evidence type="ECO:0000256" key="1">
    <source>
        <dbReference type="SAM" id="MobiDB-lite"/>
    </source>
</evidence>
<feature type="transmembrane region" description="Helical" evidence="2">
    <location>
        <begin position="145"/>
        <end position="168"/>
    </location>
</feature>
<keyword evidence="2" id="KW-0812">Transmembrane</keyword>
<dbReference type="Pfam" id="PF05656">
    <property type="entry name" value="DUF805"/>
    <property type="match status" value="1"/>
</dbReference>
<evidence type="ECO:0000313" key="3">
    <source>
        <dbReference type="EMBL" id="MFD2309820.1"/>
    </source>
</evidence>
<feature type="transmembrane region" description="Helical" evidence="2">
    <location>
        <begin position="72"/>
        <end position="91"/>
    </location>
</feature>